<evidence type="ECO:0000256" key="9">
    <source>
        <dbReference type="ARBA" id="ARBA00023004"/>
    </source>
</evidence>
<dbReference type="GO" id="GO:0046872">
    <property type="term" value="F:metal ion binding"/>
    <property type="evidence" value="ECO:0007669"/>
    <property type="project" value="UniProtKB-UniRule"/>
</dbReference>
<dbReference type="InterPro" id="IPR036226">
    <property type="entry name" value="LipOase_C_sf"/>
</dbReference>
<comment type="cofactor">
    <cofactor evidence="1 13">
        <name>Fe cation</name>
        <dbReference type="ChEBI" id="CHEBI:24875"/>
    </cofactor>
</comment>
<dbReference type="InterPro" id="IPR020834">
    <property type="entry name" value="LipOase_CS"/>
</dbReference>
<dbReference type="Gene3D" id="4.10.375.10">
    <property type="entry name" value="Lipoxygenase-1, Domain 2"/>
    <property type="match status" value="1"/>
</dbReference>
<dbReference type="InterPro" id="IPR036392">
    <property type="entry name" value="PLAT/LH2_dom_sf"/>
</dbReference>
<evidence type="ECO:0000256" key="7">
    <source>
        <dbReference type="ARBA" id="ARBA00022964"/>
    </source>
</evidence>
<feature type="domain" description="Lipoxygenase" evidence="17">
    <location>
        <begin position="297"/>
        <end position="1028"/>
    </location>
</feature>
<feature type="region of interest" description="Disordered" evidence="15">
    <location>
        <begin position="361"/>
        <end position="383"/>
    </location>
</feature>
<dbReference type="InterPro" id="IPR001024">
    <property type="entry name" value="PLAT/LH2_dom"/>
</dbReference>
<name>A0ABD1Z556_9MARC</name>
<dbReference type="PROSITE" id="PS50095">
    <property type="entry name" value="PLAT"/>
    <property type="match status" value="1"/>
</dbReference>
<evidence type="ECO:0000256" key="5">
    <source>
        <dbReference type="ARBA" id="ARBA00022767"/>
    </source>
</evidence>
<comment type="caution">
    <text evidence="12">Lacks conserved residue(s) required for the propagation of feature annotation.</text>
</comment>
<dbReference type="InterPro" id="IPR020833">
    <property type="entry name" value="LipOase_Fe_BS"/>
</dbReference>
<evidence type="ECO:0000256" key="12">
    <source>
        <dbReference type="PROSITE-ProRule" id="PRU00152"/>
    </source>
</evidence>
<evidence type="ECO:0000256" key="4">
    <source>
        <dbReference type="ARBA" id="ARBA00022723"/>
    </source>
</evidence>
<protein>
    <recommendedName>
        <fullName evidence="14">Lipoxygenase</fullName>
        <ecNumber evidence="14">1.13.11.-</ecNumber>
    </recommendedName>
</protein>
<dbReference type="FunFam" id="3.10.450.60:FF:000002">
    <property type="entry name" value="Lipoxygenase"/>
    <property type="match status" value="1"/>
</dbReference>
<dbReference type="SUPFAM" id="SSF49723">
    <property type="entry name" value="Lipase/lipooxygenase domain (PLAT/LH2 domain)"/>
    <property type="match status" value="1"/>
</dbReference>
<proteinExistence type="inferred from homology"/>
<keyword evidence="4 13" id="KW-0479">Metal-binding</keyword>
<feature type="domain" description="PLAT" evidence="16">
    <location>
        <begin position="167"/>
        <end position="291"/>
    </location>
</feature>
<evidence type="ECO:0000256" key="3">
    <source>
        <dbReference type="ARBA" id="ARBA00022516"/>
    </source>
</evidence>
<evidence type="ECO:0000256" key="6">
    <source>
        <dbReference type="ARBA" id="ARBA00022832"/>
    </source>
</evidence>
<dbReference type="AlphaFoldDB" id="A0ABD1Z556"/>
<evidence type="ECO:0000256" key="11">
    <source>
        <dbReference type="ARBA" id="ARBA00023160"/>
    </source>
</evidence>
<dbReference type="Gene3D" id="4.10.372.10">
    <property type="entry name" value="Lipoxygenase-1, Domain 3"/>
    <property type="match status" value="1"/>
</dbReference>
<dbReference type="Proteomes" id="UP001605036">
    <property type="component" value="Unassembled WGS sequence"/>
</dbReference>
<keyword evidence="5 14" id="KW-0925">Oxylipin biosynthesis</keyword>
<dbReference type="GO" id="GO:0006633">
    <property type="term" value="P:fatty acid biosynthetic process"/>
    <property type="evidence" value="ECO:0007669"/>
    <property type="project" value="UniProtKB-KW"/>
</dbReference>
<keyword evidence="7 13" id="KW-0223">Dioxygenase</keyword>
<dbReference type="GO" id="GO:0051213">
    <property type="term" value="F:dioxygenase activity"/>
    <property type="evidence" value="ECO:0007669"/>
    <property type="project" value="UniProtKB-KW"/>
</dbReference>
<dbReference type="PRINTS" id="PR00468">
    <property type="entry name" value="PLTLPOXGNASE"/>
</dbReference>
<evidence type="ECO:0000313" key="19">
    <source>
        <dbReference type="Proteomes" id="UP001605036"/>
    </source>
</evidence>
<dbReference type="Gene3D" id="1.20.245.10">
    <property type="entry name" value="Lipoxygenase-1, Domain 5"/>
    <property type="match status" value="1"/>
</dbReference>
<evidence type="ECO:0000313" key="18">
    <source>
        <dbReference type="EMBL" id="KAL2642635.1"/>
    </source>
</evidence>
<comment type="pathway">
    <text evidence="14">Lipid metabolism; oxylipin biosynthesis.</text>
</comment>
<accession>A0ABD1Z556</accession>
<comment type="function">
    <text evidence="14">Plant lipoxygenase may be involved in a number of diverse aspects of plant physiology including growth and development, pest resistance, and senescence or responses to wounding.</text>
</comment>
<dbReference type="FunFam" id="4.10.375.10:FF:000001">
    <property type="entry name" value="Lipoxygenase"/>
    <property type="match status" value="1"/>
</dbReference>
<dbReference type="PROSITE" id="PS00081">
    <property type="entry name" value="LIPOXYGENASE_2"/>
    <property type="match status" value="1"/>
</dbReference>
<dbReference type="PANTHER" id="PTHR11771">
    <property type="entry name" value="LIPOXYGENASE"/>
    <property type="match status" value="1"/>
</dbReference>
<evidence type="ECO:0000256" key="8">
    <source>
        <dbReference type="ARBA" id="ARBA00023002"/>
    </source>
</evidence>
<dbReference type="FunFam" id="1.20.245.10:FF:000002">
    <property type="entry name" value="Lipoxygenase"/>
    <property type="match status" value="1"/>
</dbReference>
<dbReference type="SMART" id="SM00308">
    <property type="entry name" value="LH2"/>
    <property type="match status" value="1"/>
</dbReference>
<dbReference type="InterPro" id="IPR027433">
    <property type="entry name" value="Lipoxygenase_dom_3"/>
</dbReference>
<evidence type="ECO:0000256" key="1">
    <source>
        <dbReference type="ARBA" id="ARBA00001962"/>
    </source>
</evidence>
<dbReference type="PRINTS" id="PR00087">
    <property type="entry name" value="LIPOXYGENASE"/>
</dbReference>
<evidence type="ECO:0000256" key="2">
    <source>
        <dbReference type="ARBA" id="ARBA00009419"/>
    </source>
</evidence>
<evidence type="ECO:0000259" key="16">
    <source>
        <dbReference type="PROSITE" id="PS50095"/>
    </source>
</evidence>
<evidence type="ECO:0000259" key="17">
    <source>
        <dbReference type="PROSITE" id="PS51393"/>
    </source>
</evidence>
<dbReference type="GO" id="GO:0031408">
    <property type="term" value="P:oxylipin biosynthetic process"/>
    <property type="evidence" value="ECO:0007669"/>
    <property type="project" value="UniProtKB-UniRule"/>
</dbReference>
<evidence type="ECO:0000256" key="13">
    <source>
        <dbReference type="RuleBase" id="RU003974"/>
    </source>
</evidence>
<keyword evidence="10" id="KW-0443">Lipid metabolism</keyword>
<sequence length="1028" mass="116438">MGTHNVDCMRDNEEFGALSRHGKLENEVLLERTSPNFAILRQHTLLHRVIVDGCFSHPDSSMAFTMRSLVASLQHAIPSEGLWDRGLSTVDVQRGGRIRMTPKRRSRTAPSLDAATKPRTVPVCSTSGRVNQIERTIYKIAATSKNSQIIHLKGIVTVGQRKPRPSVNEQLLDKLDLVADRLGLANILLQLVSTDIDPKTGAGKRSEPAVLRDWAEKGDVVAYKIQYTVEWKVPGGFGSPETIVVRNNHQNEFYLETVSITSSHDGSNTFFPCHSWIQSEKLSTYPAAERVFFSNRVYLPSDTPAGLKDLREKELKALRGDGKGLRKDWERIYDYDTYNDLGDPDKDSELLRPALGGNTNLPYPRRCRTGRPPTKTDPNLESREEVGGRVYIPRDERFEPIKESTFIDSCMKGLMHKLAPAMLARVKNTNFEFNTFGDIDRLYSEGLQSSFRSSSNHKRENSSGVVSVSSIPDFLRQLPFINSDDTFSKYPLPDLISKDKFAWMRDEEFARQVLAGQNPCAVERLKAFPPVSELDPEVYGPQQSAITAEHIEGELEGLTVEQALQDKRLFILDYHDLFMPFVEAINKLEGRKTYATRTLFFLDREGILKPLAVELSLPPAKRGERARKRVLTPGNEPTKYWLWQLAKAHVCSNDSGHHQLVSHWLRTHACTEPYVIATHRQLSRLHPISQFLRPHLRYTMEINGSARMNLIAADGVIASSLVNSDADAVTKLMFKLVGTLSLESCFTPGKYSMEISSAVYKQKWRFDMEALPEDLIRRGMAERDANSRHGLKLLVEDYPYAADGLLLWSAIEEWVADYVNIYYAEEATSIVNDYELQKWWAEIRYVGHADKKHEPWWPQLRTKEDLMQVLTNLIWIMSGQHAAVNFGQFTYGGYIPNHPCLTRKLVPEEGTPEFVDFTRNPQSFFLSTLPNPEQATAVMMIIEALSAHSPDEEYLGERKARWSSERAALDAFQKFTEKMRSVEKEIIARNKNPKLKNRTGAGVPPYELLFPRSGPGITGRGVPNSVSI</sequence>
<organism evidence="18 19">
    <name type="scientific">Riccia fluitans</name>
    <dbReference type="NCBI Taxonomy" id="41844"/>
    <lineage>
        <taxon>Eukaryota</taxon>
        <taxon>Viridiplantae</taxon>
        <taxon>Streptophyta</taxon>
        <taxon>Embryophyta</taxon>
        <taxon>Marchantiophyta</taxon>
        <taxon>Marchantiopsida</taxon>
        <taxon>Marchantiidae</taxon>
        <taxon>Marchantiales</taxon>
        <taxon>Ricciaceae</taxon>
        <taxon>Riccia</taxon>
    </lineage>
</organism>
<dbReference type="EMBL" id="JBHFFA010000002">
    <property type="protein sequence ID" value="KAL2642635.1"/>
    <property type="molecule type" value="Genomic_DNA"/>
</dbReference>
<keyword evidence="19" id="KW-1185">Reference proteome</keyword>
<dbReference type="InterPro" id="IPR000907">
    <property type="entry name" value="LipOase"/>
</dbReference>
<keyword evidence="6" id="KW-0276">Fatty acid metabolism</keyword>
<dbReference type="PROSITE" id="PS00711">
    <property type="entry name" value="LIPOXYGENASE_1"/>
    <property type="match status" value="1"/>
</dbReference>
<keyword evidence="9 13" id="KW-0408">Iron</keyword>
<evidence type="ECO:0000256" key="10">
    <source>
        <dbReference type="ARBA" id="ARBA00023098"/>
    </source>
</evidence>
<keyword evidence="3 14" id="KW-0444">Lipid biosynthesis</keyword>
<reference evidence="18 19" key="1">
    <citation type="submission" date="2024-09" db="EMBL/GenBank/DDBJ databases">
        <title>Chromosome-scale assembly of Riccia fluitans.</title>
        <authorList>
            <person name="Paukszto L."/>
            <person name="Sawicki J."/>
            <person name="Karawczyk K."/>
            <person name="Piernik-Szablinska J."/>
            <person name="Szczecinska M."/>
            <person name="Mazdziarz M."/>
        </authorList>
    </citation>
    <scope>NUCLEOTIDE SEQUENCE [LARGE SCALE GENOMIC DNA]</scope>
    <source>
        <strain evidence="18">Rf_01</strain>
        <tissue evidence="18">Aerial parts of the thallus</tissue>
    </source>
</reference>
<dbReference type="EC" id="1.13.11.-" evidence="14"/>
<evidence type="ECO:0000256" key="15">
    <source>
        <dbReference type="SAM" id="MobiDB-lite"/>
    </source>
</evidence>
<comment type="caution">
    <text evidence="18">The sequence shown here is derived from an EMBL/GenBank/DDBJ whole genome shotgun (WGS) entry which is preliminary data.</text>
</comment>
<dbReference type="PROSITE" id="PS51393">
    <property type="entry name" value="LIPOXYGENASE_3"/>
    <property type="match status" value="1"/>
</dbReference>
<comment type="similarity">
    <text evidence="2 13">Belongs to the lipoxygenase family.</text>
</comment>
<dbReference type="Gene3D" id="3.10.450.60">
    <property type="match status" value="1"/>
</dbReference>
<dbReference type="SUPFAM" id="SSF48484">
    <property type="entry name" value="Lipoxigenase"/>
    <property type="match status" value="1"/>
</dbReference>
<dbReference type="Gene3D" id="2.60.60.20">
    <property type="entry name" value="PLAT/LH2 domain"/>
    <property type="match status" value="1"/>
</dbReference>
<dbReference type="InterPro" id="IPR001246">
    <property type="entry name" value="LipOase_plant"/>
</dbReference>
<dbReference type="InterPro" id="IPR013819">
    <property type="entry name" value="LipOase_C"/>
</dbReference>
<keyword evidence="8 13" id="KW-0560">Oxidoreductase</keyword>
<gene>
    <name evidence="18" type="ORF">R1flu_010222</name>
</gene>
<dbReference type="Pfam" id="PF01477">
    <property type="entry name" value="PLAT"/>
    <property type="match status" value="1"/>
</dbReference>
<keyword evidence="11 14" id="KW-0275">Fatty acid biosynthesis</keyword>
<dbReference type="Pfam" id="PF00305">
    <property type="entry name" value="Lipoxygenase"/>
    <property type="match status" value="2"/>
</dbReference>
<evidence type="ECO:0000256" key="14">
    <source>
        <dbReference type="RuleBase" id="RU003975"/>
    </source>
</evidence>